<sequence>MEFSWININVKEPPKLASGIEYLVTVYSPYWNVEIQTKAAKYVKEMHGRKEIWVWYIDGIKVPGTWEVTHWGHMPKPAIEREDG</sequence>
<dbReference type="AlphaFoldDB" id="A0A1M7YM60"/>
<organism evidence="1 2">
    <name type="scientific">Anaerocolumna xylanovorans DSM 12503</name>
    <dbReference type="NCBI Taxonomy" id="1121345"/>
    <lineage>
        <taxon>Bacteria</taxon>
        <taxon>Bacillati</taxon>
        <taxon>Bacillota</taxon>
        <taxon>Clostridia</taxon>
        <taxon>Lachnospirales</taxon>
        <taxon>Lachnospiraceae</taxon>
        <taxon>Anaerocolumna</taxon>
    </lineage>
</organism>
<keyword evidence="2" id="KW-1185">Reference proteome</keyword>
<name>A0A1M7YM60_9FIRM</name>
<dbReference type="Proteomes" id="UP000184612">
    <property type="component" value="Unassembled WGS sequence"/>
</dbReference>
<evidence type="ECO:0008006" key="3">
    <source>
        <dbReference type="Google" id="ProtNLM"/>
    </source>
</evidence>
<proteinExistence type="predicted"/>
<evidence type="ECO:0000313" key="1">
    <source>
        <dbReference type="EMBL" id="SHO53680.1"/>
    </source>
</evidence>
<gene>
    <name evidence="1" type="ORF">SAMN02745217_04231</name>
</gene>
<protein>
    <recommendedName>
        <fullName evidence="3">DUF551 domain-containing protein</fullName>
    </recommendedName>
</protein>
<dbReference type="RefSeq" id="WP_073590862.1">
    <property type="nucleotide sequence ID" value="NZ_FRFD01000014.1"/>
</dbReference>
<dbReference type="EMBL" id="FRFD01000014">
    <property type="protein sequence ID" value="SHO53680.1"/>
    <property type="molecule type" value="Genomic_DNA"/>
</dbReference>
<accession>A0A1M7YM60</accession>
<reference evidence="1 2" key="1">
    <citation type="submission" date="2016-12" db="EMBL/GenBank/DDBJ databases">
        <authorList>
            <person name="Song W.-J."/>
            <person name="Kurnit D.M."/>
        </authorList>
    </citation>
    <scope>NUCLEOTIDE SEQUENCE [LARGE SCALE GENOMIC DNA]</scope>
    <source>
        <strain evidence="1 2">DSM 12503</strain>
    </source>
</reference>
<evidence type="ECO:0000313" key="2">
    <source>
        <dbReference type="Proteomes" id="UP000184612"/>
    </source>
</evidence>